<dbReference type="SUPFAM" id="SSF50370">
    <property type="entry name" value="Ricin B-like lectins"/>
    <property type="match status" value="1"/>
</dbReference>
<dbReference type="Pfam" id="PF13402">
    <property type="entry name" value="Peptidase_M60"/>
    <property type="match status" value="1"/>
</dbReference>
<evidence type="ECO:0000313" key="2">
    <source>
        <dbReference type="EMBL" id="MCK1793723.1"/>
    </source>
</evidence>
<dbReference type="Proteomes" id="UP001299876">
    <property type="component" value="Unassembled WGS sequence"/>
</dbReference>
<dbReference type="InterPro" id="IPR035423">
    <property type="entry name" value="M60-like_N"/>
</dbReference>
<keyword evidence="3" id="KW-1185">Reference proteome</keyword>
<gene>
    <name evidence="2" type="ORF">L9059_26810</name>
</gene>
<dbReference type="InterPro" id="IPR035992">
    <property type="entry name" value="Ricin_B-like_lectins"/>
</dbReference>
<comment type="caution">
    <text evidence="2">The sequence shown here is derived from an EMBL/GenBank/DDBJ whole genome shotgun (WGS) entry which is preliminary data.</text>
</comment>
<dbReference type="Pfam" id="PF17291">
    <property type="entry name" value="M60-like_N"/>
    <property type="match status" value="1"/>
</dbReference>
<feature type="domain" description="Peptidase M60" evidence="1">
    <location>
        <begin position="113"/>
        <end position="334"/>
    </location>
</feature>
<accession>A0ABT0F6Z1</accession>
<evidence type="ECO:0000259" key="1">
    <source>
        <dbReference type="PROSITE" id="PS51723"/>
    </source>
</evidence>
<dbReference type="CDD" id="cd00161">
    <property type="entry name" value="beta-trefoil_Ricin-like"/>
    <property type="match status" value="1"/>
</dbReference>
<dbReference type="SMART" id="SM01276">
    <property type="entry name" value="M60-like"/>
    <property type="match status" value="1"/>
</dbReference>
<dbReference type="EMBL" id="JAKNRW010000041">
    <property type="protein sequence ID" value="MCK1793723.1"/>
    <property type="molecule type" value="Genomic_DNA"/>
</dbReference>
<evidence type="ECO:0000313" key="3">
    <source>
        <dbReference type="Proteomes" id="UP001299876"/>
    </source>
</evidence>
<dbReference type="InterPro" id="IPR031161">
    <property type="entry name" value="Peptidase_M60_dom"/>
</dbReference>
<name>A0ABT0F6Z1_9PSED</name>
<organism evidence="2 3">
    <name type="scientific">Pseudomonas violetae</name>
    <dbReference type="NCBI Taxonomy" id="2915813"/>
    <lineage>
        <taxon>Bacteria</taxon>
        <taxon>Pseudomonadati</taxon>
        <taxon>Pseudomonadota</taxon>
        <taxon>Gammaproteobacteria</taxon>
        <taxon>Pseudomonadales</taxon>
        <taxon>Pseudomonadaceae</taxon>
        <taxon>Pseudomonas</taxon>
    </lineage>
</organism>
<protein>
    <submittedName>
        <fullName evidence="2">M60 family metallopeptidase</fullName>
    </submittedName>
</protein>
<dbReference type="PROSITE" id="PS51723">
    <property type="entry name" value="PEPTIDASE_M60"/>
    <property type="match status" value="1"/>
</dbReference>
<dbReference type="RefSeq" id="WP_247293917.1">
    <property type="nucleotide sequence ID" value="NZ_JAKNRW010000041.1"/>
</dbReference>
<dbReference type="Gene3D" id="2.60.120.1250">
    <property type="entry name" value="Peptidase M60, enhancin-like domain 1"/>
    <property type="match status" value="1"/>
</dbReference>
<dbReference type="Gene3D" id="3.40.390.80">
    <property type="entry name" value="Peptidase M60, enhancin-like domain 2"/>
    <property type="match status" value="1"/>
</dbReference>
<sequence>MRLYLNKNSCITAGNPDVLIELYPGYITQQFVLEEFPDGSYAILNHYTQLALTTVDDQVQMRPYFSGNRNQRFEKFLRTDNSTGFRKVTRSVFSGTPDPMESITRIENWFFNSYRQSTGFYTPKNTRIKLEIACENVSGQSDPKLWVGAPFADPDTQYSRPRVYSLQEGENTITDPGGGIIYLQLTGERNTANLSFLEGIIDLPYFEAKKTRHHEYMDMLQQWNLSPYVELYSERSQVTVSRSAALAYAPTSESDMDTLMWVYETIISTSEDVIGLDASTPLHTRAAWKYHLVLGNYGGAGGAHASHGHTAYMEYFAQEMLTPEYLKKSWGGAP</sequence>
<proteinExistence type="predicted"/>
<reference evidence="2 3" key="1">
    <citation type="submission" date="2022-02" db="EMBL/GenBank/DDBJ databases">
        <title>Comparative genomics of the first Antarctic Pseudomonas spp. capable of biotransforming 2,4,6-Trinitrotoluene.</title>
        <authorList>
            <person name="Cabrera M.A."/>
            <person name="Marquez S.L."/>
            <person name="Perez-Donoso J.M."/>
        </authorList>
    </citation>
    <scope>NUCLEOTIDE SEQUENCE [LARGE SCALE GENOMIC DNA]</scope>
    <source>
        <strain evidence="2 3">TNT19</strain>
    </source>
</reference>